<accession>A0A8X7V1I1</accession>
<feature type="domain" description="Legume lectin" evidence="2">
    <location>
        <begin position="3"/>
        <end position="55"/>
    </location>
</feature>
<dbReference type="Gene3D" id="2.60.120.200">
    <property type="match status" value="1"/>
</dbReference>
<dbReference type="OrthoDB" id="1001894at2759"/>
<dbReference type="GO" id="GO:0030246">
    <property type="term" value="F:carbohydrate binding"/>
    <property type="evidence" value="ECO:0007669"/>
    <property type="project" value="UniProtKB-KW"/>
</dbReference>
<gene>
    <name evidence="3" type="ORF">Bca52824_035199</name>
</gene>
<dbReference type="Proteomes" id="UP000886595">
    <property type="component" value="Unassembled WGS sequence"/>
</dbReference>
<reference evidence="3 4" key="1">
    <citation type="submission" date="2020-02" db="EMBL/GenBank/DDBJ databases">
        <authorList>
            <person name="Ma Q."/>
            <person name="Huang Y."/>
            <person name="Song X."/>
            <person name="Pei D."/>
        </authorList>
    </citation>
    <scope>NUCLEOTIDE SEQUENCE [LARGE SCALE GENOMIC DNA]</scope>
    <source>
        <strain evidence="3">Sxm20200214</strain>
        <tissue evidence="3">Leaf</tissue>
    </source>
</reference>
<evidence type="ECO:0000313" key="4">
    <source>
        <dbReference type="Proteomes" id="UP000886595"/>
    </source>
</evidence>
<keyword evidence="4" id="KW-1185">Reference proteome</keyword>
<proteinExistence type="predicted"/>
<evidence type="ECO:0000256" key="1">
    <source>
        <dbReference type="ARBA" id="ARBA00022734"/>
    </source>
</evidence>
<dbReference type="EMBL" id="JAAMPC010000008">
    <property type="protein sequence ID" value="KAG2298727.1"/>
    <property type="molecule type" value="Genomic_DNA"/>
</dbReference>
<comment type="caution">
    <text evidence="3">The sequence shown here is derived from an EMBL/GenBank/DDBJ whole genome shotgun (WGS) entry which is preliminary data.</text>
</comment>
<dbReference type="SUPFAM" id="SSF49899">
    <property type="entry name" value="Concanavalin A-like lectins/glucanases"/>
    <property type="match status" value="1"/>
</dbReference>
<keyword evidence="1" id="KW-0430">Lectin</keyword>
<dbReference type="InterPro" id="IPR001220">
    <property type="entry name" value="Legume_lectin_dom"/>
</dbReference>
<organism evidence="3 4">
    <name type="scientific">Brassica carinata</name>
    <name type="common">Ethiopian mustard</name>
    <name type="synonym">Abyssinian cabbage</name>
    <dbReference type="NCBI Taxonomy" id="52824"/>
    <lineage>
        <taxon>Eukaryota</taxon>
        <taxon>Viridiplantae</taxon>
        <taxon>Streptophyta</taxon>
        <taxon>Embryophyta</taxon>
        <taxon>Tracheophyta</taxon>
        <taxon>Spermatophyta</taxon>
        <taxon>Magnoliopsida</taxon>
        <taxon>eudicotyledons</taxon>
        <taxon>Gunneridae</taxon>
        <taxon>Pentapetalae</taxon>
        <taxon>rosids</taxon>
        <taxon>malvids</taxon>
        <taxon>Brassicales</taxon>
        <taxon>Brassicaceae</taxon>
        <taxon>Brassiceae</taxon>
        <taxon>Brassica</taxon>
    </lineage>
</organism>
<evidence type="ECO:0000313" key="3">
    <source>
        <dbReference type="EMBL" id="KAG2298727.1"/>
    </source>
</evidence>
<dbReference type="AlphaFoldDB" id="A0A8X7V1I1"/>
<sequence length="59" mass="6341">MERTSYGQGIAFVVAPTINDLRYGAATSYLGIFNGTNDNKTENQILAIELDTNESASSP</sequence>
<evidence type="ECO:0000259" key="2">
    <source>
        <dbReference type="Pfam" id="PF00139"/>
    </source>
</evidence>
<dbReference type="InterPro" id="IPR013320">
    <property type="entry name" value="ConA-like_dom_sf"/>
</dbReference>
<name>A0A8X7V1I1_BRACI</name>
<dbReference type="Pfam" id="PF00139">
    <property type="entry name" value="Lectin_legB"/>
    <property type="match status" value="1"/>
</dbReference>
<protein>
    <recommendedName>
        <fullName evidence="2">Legume lectin domain-containing protein</fullName>
    </recommendedName>
</protein>